<evidence type="ECO:0000256" key="1">
    <source>
        <dbReference type="ARBA" id="ARBA00004236"/>
    </source>
</evidence>
<evidence type="ECO:0000256" key="7">
    <source>
        <dbReference type="ARBA" id="ARBA00023136"/>
    </source>
</evidence>
<evidence type="ECO:0000256" key="8">
    <source>
        <dbReference type="SAM" id="Phobius"/>
    </source>
</evidence>
<dbReference type="GO" id="GO:0016780">
    <property type="term" value="F:phosphotransferase activity, for other substituted phosphate groups"/>
    <property type="evidence" value="ECO:0007669"/>
    <property type="project" value="TreeGrafter"/>
</dbReference>
<dbReference type="EMBL" id="FQVM01000013">
    <property type="protein sequence ID" value="SHE83616.1"/>
    <property type="molecule type" value="Genomic_DNA"/>
</dbReference>
<dbReference type="GO" id="GO:0005886">
    <property type="term" value="C:plasma membrane"/>
    <property type="evidence" value="ECO:0007669"/>
    <property type="project" value="UniProtKB-SubCell"/>
</dbReference>
<sequence length="227" mass="26466">MKLLNEEQIQKESKKNVAEESFIYKRRVYCFIKRLLDIICSLVGLIVLIPIFLIIAIAIKLDSKGPIFFKQKRLGLRGKNINIYKFRTMVINAEEMINNFSEEQKKEYEENFKLKNDPRITKIGKFLRNTSLDELPQLLNILKGDINIVGPRPIVNDELHLYGSYAKKFLSIKPGITGYWQTNGRSSTSYEDRVKMDMYYIDNRNLLLDIKIIFKTVGVLFGDKNAM</sequence>
<keyword evidence="7 8" id="KW-0472">Membrane</keyword>
<dbReference type="AlphaFoldDB" id="A0A1M4WQW0"/>
<dbReference type="Pfam" id="PF02397">
    <property type="entry name" value="Bac_transf"/>
    <property type="match status" value="1"/>
</dbReference>
<organism evidence="10 11">
    <name type="scientific">Clostridium fallax</name>
    <dbReference type="NCBI Taxonomy" id="1533"/>
    <lineage>
        <taxon>Bacteria</taxon>
        <taxon>Bacillati</taxon>
        <taxon>Bacillota</taxon>
        <taxon>Clostridia</taxon>
        <taxon>Eubacteriales</taxon>
        <taxon>Clostridiaceae</taxon>
        <taxon>Clostridium</taxon>
    </lineage>
</organism>
<keyword evidence="11" id="KW-1185">Reference proteome</keyword>
<evidence type="ECO:0000256" key="4">
    <source>
        <dbReference type="ARBA" id="ARBA00022679"/>
    </source>
</evidence>
<protein>
    <submittedName>
        <fullName evidence="10">Sugar transferase involved in LPS biosynthesis (Colanic, teichoic acid)</fullName>
    </submittedName>
</protein>
<feature type="domain" description="Bacterial sugar transferase" evidence="9">
    <location>
        <begin position="33"/>
        <end position="221"/>
    </location>
</feature>
<dbReference type="PANTHER" id="PTHR30576:SF4">
    <property type="entry name" value="UNDECAPRENYL-PHOSPHATE GALACTOSE PHOSPHOTRANSFERASE"/>
    <property type="match status" value="1"/>
</dbReference>
<evidence type="ECO:0000259" key="9">
    <source>
        <dbReference type="Pfam" id="PF02397"/>
    </source>
</evidence>
<accession>A0A1M4WQW0</accession>
<keyword evidence="4 10" id="KW-0808">Transferase</keyword>
<comment type="similarity">
    <text evidence="2">Belongs to the bacterial sugar transferase family.</text>
</comment>
<evidence type="ECO:0000313" key="11">
    <source>
        <dbReference type="Proteomes" id="UP000184035"/>
    </source>
</evidence>
<comment type="subcellular location">
    <subcellularLocation>
        <location evidence="1">Cell membrane</location>
    </subcellularLocation>
</comment>
<dbReference type="Proteomes" id="UP000184035">
    <property type="component" value="Unassembled WGS sequence"/>
</dbReference>
<dbReference type="PANTHER" id="PTHR30576">
    <property type="entry name" value="COLANIC BIOSYNTHESIS UDP-GLUCOSE LIPID CARRIER TRANSFERASE"/>
    <property type="match status" value="1"/>
</dbReference>
<reference evidence="10 11" key="1">
    <citation type="submission" date="2016-11" db="EMBL/GenBank/DDBJ databases">
        <authorList>
            <person name="Jaros S."/>
            <person name="Januszkiewicz K."/>
            <person name="Wedrychowicz H."/>
        </authorList>
    </citation>
    <scope>NUCLEOTIDE SEQUENCE [LARGE SCALE GENOMIC DNA]</scope>
    <source>
        <strain evidence="10 11">DSM 2631</strain>
    </source>
</reference>
<keyword evidence="3" id="KW-1003">Cell membrane</keyword>
<keyword evidence="6 8" id="KW-1133">Transmembrane helix</keyword>
<dbReference type="OrthoDB" id="9808602at2"/>
<proteinExistence type="inferred from homology"/>
<feature type="transmembrane region" description="Helical" evidence="8">
    <location>
        <begin position="35"/>
        <end position="59"/>
    </location>
</feature>
<gene>
    <name evidence="10" type="ORF">SAMN05443638_11364</name>
</gene>
<evidence type="ECO:0000313" key="10">
    <source>
        <dbReference type="EMBL" id="SHE83616.1"/>
    </source>
</evidence>
<dbReference type="InterPro" id="IPR003362">
    <property type="entry name" value="Bact_transf"/>
</dbReference>
<name>A0A1M4WQW0_9CLOT</name>
<evidence type="ECO:0000256" key="3">
    <source>
        <dbReference type="ARBA" id="ARBA00022475"/>
    </source>
</evidence>
<evidence type="ECO:0000256" key="2">
    <source>
        <dbReference type="ARBA" id="ARBA00006464"/>
    </source>
</evidence>
<evidence type="ECO:0000256" key="5">
    <source>
        <dbReference type="ARBA" id="ARBA00022692"/>
    </source>
</evidence>
<evidence type="ECO:0000256" key="6">
    <source>
        <dbReference type="ARBA" id="ARBA00022989"/>
    </source>
</evidence>
<keyword evidence="5 8" id="KW-0812">Transmembrane</keyword>
<dbReference type="STRING" id="1533.SAMN05443638_11364"/>
<dbReference type="RefSeq" id="WP_072896022.1">
    <property type="nucleotide sequence ID" value="NZ_FQVM01000013.1"/>
</dbReference>